<keyword evidence="7 9" id="KW-0811">Translocation</keyword>
<comment type="function">
    <text evidence="9">Part of the twin-arginine translocation (Tat) system that transports large folded proteins containing a characteristic twin-arginine motif in their signal peptide across membranes. Together with TatC, TatB is part of a receptor directly interacting with Tat signal peptides. TatB may form an oligomeric binding site that transiently accommodates folded Tat precursor proteins before their translocation.</text>
</comment>
<dbReference type="HAMAP" id="MF_00237">
    <property type="entry name" value="TatB"/>
    <property type="match status" value="1"/>
</dbReference>
<dbReference type="InterPro" id="IPR003369">
    <property type="entry name" value="TatA/B/E"/>
</dbReference>
<dbReference type="Pfam" id="PF02416">
    <property type="entry name" value="TatA_B_E"/>
    <property type="match status" value="1"/>
</dbReference>
<dbReference type="Proteomes" id="UP000030526">
    <property type="component" value="Unassembled WGS sequence"/>
</dbReference>
<evidence type="ECO:0000256" key="10">
    <source>
        <dbReference type="SAM" id="Coils"/>
    </source>
</evidence>
<comment type="similarity">
    <text evidence="9">Belongs to the TatB family.</text>
</comment>
<evidence type="ECO:0000256" key="9">
    <source>
        <dbReference type="HAMAP-Rule" id="MF_00237"/>
    </source>
</evidence>
<keyword evidence="6 9" id="KW-1133">Transmembrane helix</keyword>
<evidence type="ECO:0000313" key="13">
    <source>
        <dbReference type="Proteomes" id="UP000030526"/>
    </source>
</evidence>
<dbReference type="NCBIfam" id="TIGR01410">
    <property type="entry name" value="tatB"/>
    <property type="match status" value="1"/>
</dbReference>
<evidence type="ECO:0000256" key="11">
    <source>
        <dbReference type="SAM" id="MobiDB-lite"/>
    </source>
</evidence>
<feature type="compositionally biased region" description="Basic and acidic residues" evidence="11">
    <location>
        <begin position="175"/>
        <end position="186"/>
    </location>
</feature>
<dbReference type="GO" id="GO:0008320">
    <property type="term" value="F:protein transmembrane transporter activity"/>
    <property type="evidence" value="ECO:0007669"/>
    <property type="project" value="UniProtKB-UniRule"/>
</dbReference>
<comment type="subcellular location">
    <subcellularLocation>
        <location evidence="9">Cell membrane</location>
        <topology evidence="9">Single-pass membrane protein</topology>
    </subcellularLocation>
    <subcellularLocation>
        <location evidence="1">Membrane</location>
        <topology evidence="1">Single-pass membrane protein</topology>
    </subcellularLocation>
</comment>
<keyword evidence="2 9" id="KW-0813">Transport</keyword>
<evidence type="ECO:0000313" key="12">
    <source>
        <dbReference type="EMBL" id="KGQ33361.1"/>
    </source>
</evidence>
<feature type="compositionally biased region" description="Basic and acidic residues" evidence="11">
    <location>
        <begin position="154"/>
        <end position="164"/>
    </location>
</feature>
<evidence type="ECO:0000256" key="5">
    <source>
        <dbReference type="ARBA" id="ARBA00022927"/>
    </source>
</evidence>
<reference evidence="12 13" key="1">
    <citation type="submission" date="2014-08" db="EMBL/GenBank/DDBJ databases">
        <title>Chaperone-usher fimbriae in a diverse selection of Gallibacterium genomes.</title>
        <authorList>
            <person name="Kudirkiene E."/>
            <person name="Bager R.J."/>
            <person name="Johnson T.J."/>
            <person name="Bojesen A.M."/>
        </authorList>
    </citation>
    <scope>NUCLEOTIDE SEQUENCE [LARGE SCALE GENOMIC DNA]</scope>
    <source>
        <strain evidence="12 13">20558/3kl.</strain>
    </source>
</reference>
<evidence type="ECO:0000256" key="4">
    <source>
        <dbReference type="ARBA" id="ARBA00022692"/>
    </source>
</evidence>
<dbReference type="EMBL" id="JPXS01000014">
    <property type="protein sequence ID" value="KGQ33361.1"/>
    <property type="molecule type" value="Genomic_DNA"/>
</dbReference>
<protein>
    <recommendedName>
        <fullName evidence="9">Sec-independent protein translocase protein TatB</fullName>
    </recommendedName>
</protein>
<feature type="compositionally biased region" description="Acidic residues" evidence="11">
    <location>
        <begin position="144"/>
        <end position="153"/>
    </location>
</feature>
<dbReference type="RefSeq" id="WP_039083530.1">
    <property type="nucleotide sequence ID" value="NZ_JPXS01000014.1"/>
</dbReference>
<dbReference type="InterPro" id="IPR018448">
    <property type="entry name" value="TatB"/>
</dbReference>
<evidence type="ECO:0000256" key="2">
    <source>
        <dbReference type="ARBA" id="ARBA00022448"/>
    </source>
</evidence>
<keyword evidence="3 9" id="KW-1003">Cell membrane</keyword>
<evidence type="ECO:0000256" key="6">
    <source>
        <dbReference type="ARBA" id="ARBA00022989"/>
    </source>
</evidence>
<comment type="subunit">
    <text evidence="9">The Tat system comprises two distinct complexes: a TatABC complex, containing multiple copies of TatA, TatB and TatC subunits, and a separate TatA complex, containing only TatA subunits. Substrates initially bind to the TatABC complex, which probably triggers association of the separate TatA complex to form the active translocon.</text>
</comment>
<gene>
    <name evidence="9" type="primary">tatB</name>
    <name evidence="12" type="ORF">JP32_02570</name>
</gene>
<keyword evidence="4 9" id="KW-0812">Transmembrane</keyword>
<dbReference type="AlphaFoldDB" id="A0A0A2XLX5"/>
<evidence type="ECO:0000256" key="8">
    <source>
        <dbReference type="ARBA" id="ARBA00023136"/>
    </source>
</evidence>
<feature type="compositionally biased region" description="Basic and acidic residues" evidence="11">
    <location>
        <begin position="121"/>
        <end position="136"/>
    </location>
</feature>
<organism evidence="12 13">
    <name type="scientific">Gallibacterium anatis</name>
    <dbReference type="NCBI Taxonomy" id="750"/>
    <lineage>
        <taxon>Bacteria</taxon>
        <taxon>Pseudomonadati</taxon>
        <taxon>Pseudomonadota</taxon>
        <taxon>Gammaproteobacteria</taxon>
        <taxon>Pasteurellales</taxon>
        <taxon>Pasteurellaceae</taxon>
        <taxon>Gallibacterium</taxon>
    </lineage>
</organism>
<accession>A0A0A2XLX5</accession>
<evidence type="ECO:0000256" key="7">
    <source>
        <dbReference type="ARBA" id="ARBA00023010"/>
    </source>
</evidence>
<dbReference type="PRINTS" id="PR01506">
    <property type="entry name" value="TATBPROTEIN"/>
</dbReference>
<dbReference type="PANTHER" id="PTHR33162:SF1">
    <property type="entry name" value="SEC-INDEPENDENT PROTEIN TRANSLOCASE PROTEIN TATA, CHLOROPLASTIC"/>
    <property type="match status" value="1"/>
</dbReference>
<feature type="region of interest" description="Disordered" evidence="11">
    <location>
        <begin position="117"/>
        <end position="186"/>
    </location>
</feature>
<proteinExistence type="inferred from homology"/>
<keyword evidence="10" id="KW-0175">Coiled coil</keyword>
<dbReference type="Gene3D" id="1.20.5.3310">
    <property type="match status" value="1"/>
</dbReference>
<feature type="coiled-coil region" evidence="10">
    <location>
        <begin position="49"/>
        <end position="109"/>
    </location>
</feature>
<comment type="caution">
    <text evidence="12">The sequence shown here is derived from an EMBL/GenBank/DDBJ whole genome shotgun (WGS) entry which is preliminary data.</text>
</comment>
<sequence length="186" mass="20692">MFDIGFSELVLIFVIGLVVLGPQRLPVAIRTVVSWIRTLRNLANNVQSELAQELKLQELQESIKKAEHLNLSALSPELSKTVKELKASAQKMQQQLDQQTQAANNAVGELKSSLEQQTKVEAQREEQPITADKAEEQQVLSADEQAELAEADEEKLILEQHQDELASYDPLADVPAEKITEPAKKS</sequence>
<dbReference type="GO" id="GO:0033281">
    <property type="term" value="C:TAT protein transport complex"/>
    <property type="evidence" value="ECO:0007669"/>
    <property type="project" value="UniProtKB-UniRule"/>
</dbReference>
<evidence type="ECO:0000256" key="1">
    <source>
        <dbReference type="ARBA" id="ARBA00004167"/>
    </source>
</evidence>
<dbReference type="GO" id="GO:0043953">
    <property type="term" value="P:protein transport by the Tat complex"/>
    <property type="evidence" value="ECO:0007669"/>
    <property type="project" value="UniProtKB-UniRule"/>
</dbReference>
<evidence type="ECO:0000256" key="3">
    <source>
        <dbReference type="ARBA" id="ARBA00022475"/>
    </source>
</evidence>
<keyword evidence="5 9" id="KW-0653">Protein transport</keyword>
<keyword evidence="8 9" id="KW-0472">Membrane</keyword>
<name>A0A0A2XLX5_9PAST</name>
<dbReference type="PANTHER" id="PTHR33162">
    <property type="entry name" value="SEC-INDEPENDENT PROTEIN TRANSLOCASE PROTEIN TATA, CHLOROPLASTIC"/>
    <property type="match status" value="1"/>
</dbReference>